<keyword evidence="5 6" id="KW-0460">Magnesium</keyword>
<protein>
    <recommendedName>
        <fullName evidence="6">Ribonuclease VapC</fullName>
        <shortName evidence="6">RNase VapC</shortName>
        <ecNumber evidence="6">3.1.-.-</ecNumber>
    </recommendedName>
    <alternativeName>
        <fullName evidence="6">Toxin VapC</fullName>
    </alternativeName>
</protein>
<dbReference type="Proteomes" id="UP000318693">
    <property type="component" value="Unassembled WGS sequence"/>
</dbReference>
<keyword evidence="4 6" id="KW-0378">Hydrolase</keyword>
<keyword evidence="2 6" id="KW-0540">Nuclease</keyword>
<proteinExistence type="inferred from homology"/>
<dbReference type="InterPro" id="IPR002716">
    <property type="entry name" value="PIN_dom"/>
</dbReference>
<keyword evidence="6" id="KW-0800">Toxin</keyword>
<feature type="binding site" evidence="6">
    <location>
        <position position="8"/>
    </location>
    <ligand>
        <name>Mg(2+)</name>
        <dbReference type="ChEBI" id="CHEBI:18420"/>
    </ligand>
</feature>
<comment type="caution">
    <text evidence="8">The sequence shown here is derived from an EMBL/GenBank/DDBJ whole genome shotgun (WGS) entry which is preliminary data.</text>
</comment>
<dbReference type="RefSeq" id="WP_143416678.1">
    <property type="nucleotide sequence ID" value="NZ_VJXR01000002.1"/>
</dbReference>
<evidence type="ECO:0000256" key="1">
    <source>
        <dbReference type="ARBA" id="ARBA00022649"/>
    </source>
</evidence>
<evidence type="ECO:0000256" key="4">
    <source>
        <dbReference type="ARBA" id="ARBA00022801"/>
    </source>
</evidence>
<evidence type="ECO:0000256" key="5">
    <source>
        <dbReference type="ARBA" id="ARBA00022842"/>
    </source>
</evidence>
<dbReference type="EC" id="3.1.-.-" evidence="6"/>
<sequence length="132" mass="14094">MRPRVVCDASAVVAVLLDAGPAGRWATDALTGADLAAPTLLPFEAANIIRRLDVAGLITADQAAQAQSDLLDLAIEQWPYELLAPRAWQLRQNLTAYDASYVALAELLSTAIVTLDRRISRAPGLRCTVATP</sequence>
<evidence type="ECO:0000259" key="7">
    <source>
        <dbReference type="Pfam" id="PF01850"/>
    </source>
</evidence>
<keyword evidence="3 6" id="KW-0479">Metal-binding</keyword>
<dbReference type="EMBL" id="VJXR01000002">
    <property type="protein sequence ID" value="TRW47403.1"/>
    <property type="molecule type" value="Genomic_DNA"/>
</dbReference>
<dbReference type="InterPro" id="IPR029060">
    <property type="entry name" value="PIN-like_dom_sf"/>
</dbReference>
<dbReference type="Pfam" id="PF01850">
    <property type="entry name" value="PIN"/>
    <property type="match status" value="1"/>
</dbReference>
<dbReference type="Gene3D" id="3.40.50.1010">
    <property type="entry name" value="5'-nuclease"/>
    <property type="match status" value="1"/>
</dbReference>
<dbReference type="GO" id="GO:0090729">
    <property type="term" value="F:toxin activity"/>
    <property type="evidence" value="ECO:0007669"/>
    <property type="project" value="UniProtKB-KW"/>
</dbReference>
<dbReference type="GO" id="GO:0000287">
    <property type="term" value="F:magnesium ion binding"/>
    <property type="evidence" value="ECO:0007669"/>
    <property type="project" value="UniProtKB-UniRule"/>
</dbReference>
<name>A0A552WYI8_9MICO</name>
<evidence type="ECO:0000313" key="8">
    <source>
        <dbReference type="EMBL" id="TRW47403.1"/>
    </source>
</evidence>
<comment type="cofactor">
    <cofactor evidence="6">
        <name>Mg(2+)</name>
        <dbReference type="ChEBI" id="CHEBI:18420"/>
    </cofactor>
</comment>
<dbReference type="GO" id="GO:0016787">
    <property type="term" value="F:hydrolase activity"/>
    <property type="evidence" value="ECO:0007669"/>
    <property type="project" value="UniProtKB-KW"/>
</dbReference>
<dbReference type="InterPro" id="IPR022907">
    <property type="entry name" value="VapC_family"/>
</dbReference>
<dbReference type="SUPFAM" id="SSF88723">
    <property type="entry name" value="PIN domain-like"/>
    <property type="match status" value="1"/>
</dbReference>
<accession>A0A552WYI8</accession>
<keyword evidence="1 6" id="KW-1277">Toxin-antitoxin system</keyword>
<comment type="function">
    <text evidence="6">Toxic component of a toxin-antitoxin (TA) system. An RNase.</text>
</comment>
<dbReference type="AlphaFoldDB" id="A0A552WYI8"/>
<dbReference type="PANTHER" id="PTHR35901">
    <property type="entry name" value="RIBONUCLEASE VAPC3"/>
    <property type="match status" value="1"/>
</dbReference>
<evidence type="ECO:0000256" key="6">
    <source>
        <dbReference type="HAMAP-Rule" id="MF_00265"/>
    </source>
</evidence>
<evidence type="ECO:0000313" key="9">
    <source>
        <dbReference type="Proteomes" id="UP000318693"/>
    </source>
</evidence>
<dbReference type="InterPro" id="IPR051619">
    <property type="entry name" value="TypeII_TA_RNase_PINc/VapC"/>
</dbReference>
<feature type="domain" description="PIN" evidence="7">
    <location>
        <begin position="5"/>
        <end position="124"/>
    </location>
</feature>
<dbReference type="HAMAP" id="MF_00265">
    <property type="entry name" value="VapC_Nob1"/>
    <property type="match status" value="1"/>
</dbReference>
<feature type="binding site" evidence="6">
    <location>
        <position position="98"/>
    </location>
    <ligand>
        <name>Mg(2+)</name>
        <dbReference type="ChEBI" id="CHEBI:18420"/>
    </ligand>
</feature>
<reference evidence="8 9" key="1">
    <citation type="submission" date="2019-07" db="EMBL/GenBank/DDBJ databases">
        <title>Georgenia wutianyii sp. nov. and Georgenia *** sp. nov. isolated from plateau pika (Ochotona curzoniae) in the Qinghai-Tibet plateau of China.</title>
        <authorList>
            <person name="Tian Z."/>
        </authorList>
    </citation>
    <scope>NUCLEOTIDE SEQUENCE [LARGE SCALE GENOMIC DNA]</scope>
    <source>
        <strain evidence="8 9">Z446</strain>
    </source>
</reference>
<gene>
    <name evidence="6" type="primary">vapC</name>
    <name evidence="8" type="ORF">FJ693_00960</name>
</gene>
<keyword evidence="9" id="KW-1185">Reference proteome</keyword>
<evidence type="ECO:0000256" key="2">
    <source>
        <dbReference type="ARBA" id="ARBA00022722"/>
    </source>
</evidence>
<dbReference type="PANTHER" id="PTHR35901:SF1">
    <property type="entry name" value="EXONUCLEASE VAPC9"/>
    <property type="match status" value="1"/>
</dbReference>
<evidence type="ECO:0000256" key="3">
    <source>
        <dbReference type="ARBA" id="ARBA00022723"/>
    </source>
</evidence>
<dbReference type="InterPro" id="IPR044153">
    <property type="entry name" value="PIN_Pae0151-like"/>
</dbReference>
<dbReference type="GO" id="GO:0004540">
    <property type="term" value="F:RNA nuclease activity"/>
    <property type="evidence" value="ECO:0007669"/>
    <property type="project" value="InterPro"/>
</dbReference>
<comment type="similarity">
    <text evidence="6">Belongs to the PINc/VapC protein family.</text>
</comment>
<dbReference type="CDD" id="cd09873">
    <property type="entry name" value="PIN_Pae0151-like"/>
    <property type="match status" value="1"/>
</dbReference>
<organism evidence="8 9">
    <name type="scientific">Georgenia yuyongxinii</name>
    <dbReference type="NCBI Taxonomy" id="2589797"/>
    <lineage>
        <taxon>Bacteria</taxon>
        <taxon>Bacillati</taxon>
        <taxon>Actinomycetota</taxon>
        <taxon>Actinomycetes</taxon>
        <taxon>Micrococcales</taxon>
        <taxon>Bogoriellaceae</taxon>
        <taxon>Georgenia</taxon>
    </lineage>
</organism>